<dbReference type="CDD" id="cd03230">
    <property type="entry name" value="ABC_DR_subfamily_A"/>
    <property type="match status" value="1"/>
</dbReference>
<dbReference type="RefSeq" id="WP_276239847.1">
    <property type="nucleotide sequence ID" value="NZ_CP119991.1"/>
</dbReference>
<evidence type="ECO:0000256" key="2">
    <source>
        <dbReference type="ARBA" id="ARBA00022741"/>
    </source>
</evidence>
<evidence type="ECO:0000313" key="6">
    <source>
        <dbReference type="Proteomes" id="UP001596388"/>
    </source>
</evidence>
<keyword evidence="2" id="KW-0547">Nucleotide-binding</keyword>
<dbReference type="PROSITE" id="PS50893">
    <property type="entry name" value="ABC_TRANSPORTER_2"/>
    <property type="match status" value="1"/>
</dbReference>
<dbReference type="InterPro" id="IPR051782">
    <property type="entry name" value="ABC_Transporter_VariousFunc"/>
</dbReference>
<dbReference type="GeneID" id="79271840"/>
<dbReference type="AlphaFoldDB" id="A0ABD5WXA8"/>
<dbReference type="InterPro" id="IPR003439">
    <property type="entry name" value="ABC_transporter-like_ATP-bd"/>
</dbReference>
<proteinExistence type="predicted"/>
<gene>
    <name evidence="5" type="ORF">ACFQKD_00960</name>
</gene>
<dbReference type="Proteomes" id="UP001596388">
    <property type="component" value="Unassembled WGS sequence"/>
</dbReference>
<dbReference type="InterPro" id="IPR027417">
    <property type="entry name" value="P-loop_NTPase"/>
</dbReference>
<feature type="domain" description="ABC transporter" evidence="4">
    <location>
        <begin position="6"/>
        <end position="222"/>
    </location>
</feature>
<accession>A0ABD5WXA8</accession>
<evidence type="ECO:0000313" key="5">
    <source>
        <dbReference type="EMBL" id="MFC7095862.1"/>
    </source>
</evidence>
<dbReference type="SMART" id="SM00382">
    <property type="entry name" value="AAA"/>
    <property type="match status" value="1"/>
</dbReference>
<dbReference type="PANTHER" id="PTHR42939:SF1">
    <property type="entry name" value="ABC TRANSPORTER ATP-BINDING PROTEIN ALBC-RELATED"/>
    <property type="match status" value="1"/>
</dbReference>
<evidence type="ECO:0000256" key="1">
    <source>
        <dbReference type="ARBA" id="ARBA00022448"/>
    </source>
</evidence>
<dbReference type="Pfam" id="PF00005">
    <property type="entry name" value="ABC_tran"/>
    <property type="match status" value="1"/>
</dbReference>
<dbReference type="Gene3D" id="3.40.50.300">
    <property type="entry name" value="P-loop containing nucleotide triphosphate hydrolases"/>
    <property type="match status" value="1"/>
</dbReference>
<organism evidence="5 6">
    <name type="scientific">Halobaculum marinum</name>
    <dbReference type="NCBI Taxonomy" id="3031996"/>
    <lineage>
        <taxon>Archaea</taxon>
        <taxon>Methanobacteriati</taxon>
        <taxon>Methanobacteriota</taxon>
        <taxon>Stenosarchaea group</taxon>
        <taxon>Halobacteria</taxon>
        <taxon>Halobacteriales</taxon>
        <taxon>Haloferacaceae</taxon>
        <taxon>Halobaculum</taxon>
    </lineage>
</organism>
<keyword evidence="6" id="KW-1185">Reference proteome</keyword>
<keyword evidence="1" id="KW-0813">Transport</keyword>
<name>A0ABD5WXA8_9EURY</name>
<dbReference type="InterPro" id="IPR003593">
    <property type="entry name" value="AAA+_ATPase"/>
</dbReference>
<dbReference type="SUPFAM" id="SSF52540">
    <property type="entry name" value="P-loop containing nucleoside triphosphate hydrolases"/>
    <property type="match status" value="1"/>
</dbReference>
<reference evidence="5 6" key="1">
    <citation type="journal article" date="2019" name="Int. J. Syst. Evol. Microbiol.">
        <title>The Global Catalogue of Microorganisms (GCM) 10K type strain sequencing project: providing services to taxonomists for standard genome sequencing and annotation.</title>
        <authorList>
            <consortium name="The Broad Institute Genomics Platform"/>
            <consortium name="The Broad Institute Genome Sequencing Center for Infectious Disease"/>
            <person name="Wu L."/>
            <person name="Ma J."/>
        </authorList>
    </citation>
    <scope>NUCLEOTIDE SEQUENCE [LARGE SCALE GENOMIC DNA]</scope>
    <source>
        <strain evidence="5 6">DT55</strain>
    </source>
</reference>
<dbReference type="EMBL" id="JBHTAG010000001">
    <property type="protein sequence ID" value="MFC7095862.1"/>
    <property type="molecule type" value="Genomic_DNA"/>
</dbReference>
<dbReference type="GO" id="GO:0005524">
    <property type="term" value="F:ATP binding"/>
    <property type="evidence" value="ECO:0007669"/>
    <property type="project" value="UniProtKB-KW"/>
</dbReference>
<protein>
    <submittedName>
        <fullName evidence="5">ABC transporter ATP-binding protein</fullName>
    </submittedName>
</protein>
<keyword evidence="3 5" id="KW-0067">ATP-binding</keyword>
<evidence type="ECO:0000259" key="4">
    <source>
        <dbReference type="PROSITE" id="PS50893"/>
    </source>
</evidence>
<comment type="caution">
    <text evidence="5">The sequence shown here is derived from an EMBL/GenBank/DDBJ whole genome shotgun (WGS) entry which is preliminary data.</text>
</comment>
<dbReference type="PANTHER" id="PTHR42939">
    <property type="entry name" value="ABC TRANSPORTER ATP-BINDING PROTEIN ALBC-RELATED"/>
    <property type="match status" value="1"/>
</dbReference>
<sequence length="243" mass="25052">MSDSVVSLSDVSIAFGDVTIVKELTLSIDAGEFVALVGPNGSGKTTLLELLAGLRTPDEGSVSRPDVDRDAAYLPQTPAFRHGFTAAETLAFYARLADAADEPQTYLDRVGLTAAGDRPVEALSGGMTRLLGLAQALVGDPPLVVLDEPTSGLDPEMADHVFAAMADIVAGDRALVVASHDLVAVERVADRVIVLGGGAVRLDGPPDALVAQSEAASLREVLSTVVAETEPQRLAVADGEGGR</sequence>
<evidence type="ECO:0000256" key="3">
    <source>
        <dbReference type="ARBA" id="ARBA00022840"/>
    </source>
</evidence>